<organism evidence="1 2">
    <name type="scientific">Boeremia exigua</name>
    <dbReference type="NCBI Taxonomy" id="749465"/>
    <lineage>
        <taxon>Eukaryota</taxon>
        <taxon>Fungi</taxon>
        <taxon>Dikarya</taxon>
        <taxon>Ascomycota</taxon>
        <taxon>Pezizomycotina</taxon>
        <taxon>Dothideomycetes</taxon>
        <taxon>Pleosporomycetidae</taxon>
        <taxon>Pleosporales</taxon>
        <taxon>Pleosporineae</taxon>
        <taxon>Didymellaceae</taxon>
        <taxon>Boeremia</taxon>
    </lineage>
</organism>
<name>A0ACC2IH06_9PLEO</name>
<protein>
    <submittedName>
        <fullName evidence="1">Uncharacterized protein</fullName>
    </submittedName>
</protein>
<dbReference type="EMBL" id="JAPHNI010000193">
    <property type="protein sequence ID" value="KAJ8114441.1"/>
    <property type="molecule type" value="Genomic_DNA"/>
</dbReference>
<evidence type="ECO:0000313" key="2">
    <source>
        <dbReference type="Proteomes" id="UP001153331"/>
    </source>
</evidence>
<gene>
    <name evidence="1" type="ORF">OPT61_g3677</name>
</gene>
<accession>A0ACC2IH06</accession>
<dbReference type="Proteomes" id="UP001153331">
    <property type="component" value="Unassembled WGS sequence"/>
</dbReference>
<comment type="caution">
    <text evidence="1">The sequence shown here is derived from an EMBL/GenBank/DDBJ whole genome shotgun (WGS) entry which is preliminary data.</text>
</comment>
<reference evidence="1" key="1">
    <citation type="submission" date="2022-11" db="EMBL/GenBank/DDBJ databases">
        <title>Genome Sequence of Boeremia exigua.</title>
        <authorList>
            <person name="Buettner E."/>
        </authorList>
    </citation>
    <scope>NUCLEOTIDE SEQUENCE</scope>
    <source>
        <strain evidence="1">CU02</strain>
    </source>
</reference>
<evidence type="ECO:0000313" key="1">
    <source>
        <dbReference type="EMBL" id="KAJ8114441.1"/>
    </source>
</evidence>
<keyword evidence="2" id="KW-1185">Reference proteome</keyword>
<sequence length="283" mass="30133">MSQTITKNRYCYSRNGTTLLDAAFQPCNDSTTHSACCMTNHSGAGHVGIANDICEDNGLCQNFMAYDGTNEGQQVWGIQGCTDQLWNSPYCLADVCDTTKYPGDHYGNVGVWNCGGKKWCCGEKSCCGDEKNIFELAATVGSTSTVSLPTTSATIFPLSTTLPLAPTSPATASSSSKQDASSGGLSTGAKAGIGIGAAVLIFLVAAVALLLFRSRKAKERKHIHGDGSIGQTCLVQNQKYHEQAHLHELYPEHGLGEVGEREVAELVTYNAPQELEARSGRVR</sequence>
<proteinExistence type="predicted"/>